<proteinExistence type="predicted"/>
<dbReference type="AlphaFoldDB" id="A0A6A4AVS7"/>
<dbReference type="Proteomes" id="UP000434957">
    <property type="component" value="Unassembled WGS sequence"/>
</dbReference>
<sequence>MIKVAHDDVRHLARRRKGQVYVKLGVLEKDPFETEGVGELVRLAVERGCSKIELGIFGEHGAATPDEDAD</sequence>
<dbReference type="Gene3D" id="3.20.20.60">
    <property type="entry name" value="Phosphoenolpyruvate-binding domains"/>
    <property type="match status" value="1"/>
</dbReference>
<evidence type="ECO:0000313" key="2">
    <source>
        <dbReference type="Proteomes" id="UP000434957"/>
    </source>
</evidence>
<dbReference type="InterPro" id="IPR040442">
    <property type="entry name" value="Pyrv_kinase-like_dom_sf"/>
</dbReference>
<gene>
    <name evidence="1" type="ORF">PR003_g33526</name>
</gene>
<evidence type="ECO:0000313" key="1">
    <source>
        <dbReference type="EMBL" id="KAE9262480.1"/>
    </source>
</evidence>
<organism evidence="1 2">
    <name type="scientific">Phytophthora rubi</name>
    <dbReference type="NCBI Taxonomy" id="129364"/>
    <lineage>
        <taxon>Eukaryota</taxon>
        <taxon>Sar</taxon>
        <taxon>Stramenopiles</taxon>
        <taxon>Oomycota</taxon>
        <taxon>Peronosporomycetes</taxon>
        <taxon>Peronosporales</taxon>
        <taxon>Peronosporaceae</taxon>
        <taxon>Phytophthora</taxon>
    </lineage>
</organism>
<keyword evidence="2" id="KW-1185">Reference proteome</keyword>
<name>A0A6A4AVS7_9STRA</name>
<accession>A0A6A4AVS7</accession>
<dbReference type="EMBL" id="QXFT01009593">
    <property type="protein sequence ID" value="KAE9262480.1"/>
    <property type="molecule type" value="Genomic_DNA"/>
</dbReference>
<comment type="caution">
    <text evidence="1">The sequence shown here is derived from an EMBL/GenBank/DDBJ whole genome shotgun (WGS) entry which is preliminary data.</text>
</comment>
<reference evidence="1 2" key="1">
    <citation type="submission" date="2018-08" db="EMBL/GenBank/DDBJ databases">
        <title>Genomic investigation of the strawberry pathogen Phytophthora fragariae indicates pathogenicity is determined by transcriptional variation in three key races.</title>
        <authorList>
            <person name="Adams T.M."/>
            <person name="Armitage A.D."/>
            <person name="Sobczyk M.K."/>
            <person name="Bates H.J."/>
            <person name="Dunwell J.M."/>
            <person name="Nellist C.F."/>
            <person name="Harrison R.J."/>
        </authorList>
    </citation>
    <scope>NUCLEOTIDE SEQUENCE [LARGE SCALE GENOMIC DNA]</scope>
    <source>
        <strain evidence="1 2">SCRP333</strain>
    </source>
</reference>
<protein>
    <submittedName>
        <fullName evidence="1">Uncharacterized protein</fullName>
    </submittedName>
</protein>